<dbReference type="EMBL" id="JAAIUW010000008">
    <property type="protein sequence ID" value="KAF7819453.1"/>
    <property type="molecule type" value="Genomic_DNA"/>
</dbReference>
<name>A0A834WFX9_9FABA</name>
<evidence type="ECO:0000313" key="2">
    <source>
        <dbReference type="Proteomes" id="UP000634136"/>
    </source>
</evidence>
<organism evidence="1 2">
    <name type="scientific">Senna tora</name>
    <dbReference type="NCBI Taxonomy" id="362788"/>
    <lineage>
        <taxon>Eukaryota</taxon>
        <taxon>Viridiplantae</taxon>
        <taxon>Streptophyta</taxon>
        <taxon>Embryophyta</taxon>
        <taxon>Tracheophyta</taxon>
        <taxon>Spermatophyta</taxon>
        <taxon>Magnoliopsida</taxon>
        <taxon>eudicotyledons</taxon>
        <taxon>Gunneridae</taxon>
        <taxon>Pentapetalae</taxon>
        <taxon>rosids</taxon>
        <taxon>fabids</taxon>
        <taxon>Fabales</taxon>
        <taxon>Fabaceae</taxon>
        <taxon>Caesalpinioideae</taxon>
        <taxon>Cassia clade</taxon>
        <taxon>Senna</taxon>
    </lineage>
</organism>
<reference evidence="1" key="1">
    <citation type="submission" date="2020-09" db="EMBL/GenBank/DDBJ databases">
        <title>Genome-Enabled Discovery of Anthraquinone Biosynthesis in Senna tora.</title>
        <authorList>
            <person name="Kang S.-H."/>
            <person name="Pandey R.P."/>
            <person name="Lee C.-M."/>
            <person name="Sim J.-S."/>
            <person name="Jeong J.-T."/>
            <person name="Choi B.-S."/>
            <person name="Jung M."/>
            <person name="Ginzburg D."/>
            <person name="Zhao K."/>
            <person name="Won S.Y."/>
            <person name="Oh T.-J."/>
            <person name="Yu Y."/>
            <person name="Kim N.-H."/>
            <person name="Lee O.R."/>
            <person name="Lee T.-H."/>
            <person name="Bashyal P."/>
            <person name="Kim T.-S."/>
            <person name="Lee W.-H."/>
            <person name="Kawkins C."/>
            <person name="Kim C.-K."/>
            <person name="Kim J.S."/>
            <person name="Ahn B.O."/>
            <person name="Rhee S.Y."/>
            <person name="Sohng J.K."/>
        </authorList>
    </citation>
    <scope>NUCLEOTIDE SEQUENCE</scope>
    <source>
        <tissue evidence="1">Leaf</tissue>
    </source>
</reference>
<keyword evidence="2" id="KW-1185">Reference proteome</keyword>
<dbReference type="Proteomes" id="UP000634136">
    <property type="component" value="Unassembled WGS sequence"/>
</dbReference>
<sequence>MVHMGCPNAKVLLLNEVERPLEEFENKHTWLDSISKPSSKFGHSIAGSACFTPLRERGLHEPMSEPRGGRFFRREWSVWLMSKRGKE</sequence>
<protein>
    <submittedName>
        <fullName evidence="1">Uncharacterized protein</fullName>
    </submittedName>
</protein>
<dbReference type="AlphaFoldDB" id="A0A834WFX9"/>
<gene>
    <name evidence="1" type="ORF">G2W53_024908</name>
</gene>
<accession>A0A834WFX9</accession>
<comment type="caution">
    <text evidence="1">The sequence shown here is derived from an EMBL/GenBank/DDBJ whole genome shotgun (WGS) entry which is preliminary data.</text>
</comment>
<proteinExistence type="predicted"/>
<evidence type="ECO:0000313" key="1">
    <source>
        <dbReference type="EMBL" id="KAF7819453.1"/>
    </source>
</evidence>